<organism evidence="4 5">
    <name type="scientific">Hermanssonia centrifuga</name>
    <dbReference type="NCBI Taxonomy" id="98765"/>
    <lineage>
        <taxon>Eukaryota</taxon>
        <taxon>Fungi</taxon>
        <taxon>Dikarya</taxon>
        <taxon>Basidiomycota</taxon>
        <taxon>Agaricomycotina</taxon>
        <taxon>Agaricomycetes</taxon>
        <taxon>Polyporales</taxon>
        <taxon>Meruliaceae</taxon>
        <taxon>Hermanssonia</taxon>
    </lineage>
</organism>
<evidence type="ECO:0000256" key="1">
    <source>
        <dbReference type="ARBA" id="ARBA00022801"/>
    </source>
</evidence>
<evidence type="ECO:0000256" key="2">
    <source>
        <dbReference type="ARBA" id="ARBA00038334"/>
    </source>
</evidence>
<sequence>MDASLYKDVLTSRGLKYHYYFSPHRGSKPTLLFCHGFPSTSRDWRKEALYFQDQGYGIVVPDMLGYGGTDKPTDPALYVLSLMSDDLIDILNAEKLDRVVAIGHDWGSRSISGLAHPQRVIAYAFFAVPYLPPRFISPSIDFSQVLADMRKQYGYELFGYWLFFSEDNVNSTIQSHIDSLISLLFTNKPEIKKAHFAPIGALKASLLEDFSSPLASYFTEDDKRAFKEAFSSNGFDAPACWYKVLTRQLQSKDDEKVPDERAYPPSNAPIFFAAAKHDVVCLPENGYRTFSQEAFKDHDITTHEYDADHWLILSNADEINSDLGAWLDNVVYKASV</sequence>
<comment type="caution">
    <text evidence="4">The sequence shown here is derived from an EMBL/GenBank/DDBJ whole genome shotgun (WGS) entry which is preliminary data.</text>
</comment>
<dbReference type="InterPro" id="IPR000073">
    <property type="entry name" value="AB_hydrolase_1"/>
</dbReference>
<dbReference type="EMBL" id="SGPJ01000109">
    <property type="protein sequence ID" value="THG98657.1"/>
    <property type="molecule type" value="Genomic_DNA"/>
</dbReference>
<keyword evidence="5" id="KW-1185">Reference proteome</keyword>
<dbReference type="SUPFAM" id="SSF53474">
    <property type="entry name" value="alpha/beta-Hydrolases"/>
    <property type="match status" value="1"/>
</dbReference>
<name>A0A4S4KLQ8_9APHY</name>
<evidence type="ECO:0000313" key="5">
    <source>
        <dbReference type="Proteomes" id="UP000309038"/>
    </source>
</evidence>
<dbReference type="Proteomes" id="UP000309038">
    <property type="component" value="Unassembled WGS sequence"/>
</dbReference>
<proteinExistence type="inferred from homology"/>
<dbReference type="InterPro" id="IPR000639">
    <property type="entry name" value="Epox_hydrolase-like"/>
</dbReference>
<dbReference type="Gene3D" id="3.40.50.1820">
    <property type="entry name" value="alpha/beta hydrolase"/>
    <property type="match status" value="1"/>
</dbReference>
<accession>A0A4S4KLQ8</accession>
<dbReference type="PRINTS" id="PR00412">
    <property type="entry name" value="EPOXHYDRLASE"/>
</dbReference>
<protein>
    <recommendedName>
        <fullName evidence="3">AB hydrolase-1 domain-containing protein</fullName>
    </recommendedName>
</protein>
<dbReference type="Pfam" id="PF00561">
    <property type="entry name" value="Abhydrolase_1"/>
    <property type="match status" value="1"/>
</dbReference>
<dbReference type="PANTHER" id="PTHR43329">
    <property type="entry name" value="EPOXIDE HYDROLASE"/>
    <property type="match status" value="1"/>
</dbReference>
<dbReference type="GO" id="GO:0016787">
    <property type="term" value="F:hydrolase activity"/>
    <property type="evidence" value="ECO:0007669"/>
    <property type="project" value="UniProtKB-KW"/>
</dbReference>
<dbReference type="AlphaFoldDB" id="A0A4S4KLQ8"/>
<comment type="similarity">
    <text evidence="2">Belongs to the AB hydrolase superfamily. Epoxide hydrolase family.</text>
</comment>
<feature type="domain" description="AB hydrolase-1" evidence="3">
    <location>
        <begin position="29"/>
        <end position="315"/>
    </location>
</feature>
<gene>
    <name evidence="4" type="ORF">EW026_g3556</name>
</gene>
<reference evidence="4 5" key="1">
    <citation type="submission" date="2019-02" db="EMBL/GenBank/DDBJ databases">
        <title>Genome sequencing of the rare red list fungi Phlebia centrifuga.</title>
        <authorList>
            <person name="Buettner E."/>
            <person name="Kellner H."/>
        </authorList>
    </citation>
    <scope>NUCLEOTIDE SEQUENCE [LARGE SCALE GENOMIC DNA]</scope>
    <source>
        <strain evidence="4 5">DSM 108282</strain>
    </source>
</reference>
<evidence type="ECO:0000313" key="4">
    <source>
        <dbReference type="EMBL" id="THG98657.1"/>
    </source>
</evidence>
<evidence type="ECO:0000259" key="3">
    <source>
        <dbReference type="Pfam" id="PF00561"/>
    </source>
</evidence>
<dbReference type="InterPro" id="IPR029058">
    <property type="entry name" value="AB_hydrolase_fold"/>
</dbReference>
<keyword evidence="1" id="KW-0378">Hydrolase</keyword>